<organism evidence="2 3">
    <name type="scientific">Sulfurifustis variabilis</name>
    <dbReference type="NCBI Taxonomy" id="1675686"/>
    <lineage>
        <taxon>Bacteria</taxon>
        <taxon>Pseudomonadati</taxon>
        <taxon>Pseudomonadota</taxon>
        <taxon>Gammaproteobacteria</taxon>
        <taxon>Acidiferrobacterales</taxon>
        <taxon>Acidiferrobacteraceae</taxon>
        <taxon>Sulfurifustis</taxon>
    </lineage>
</organism>
<dbReference type="EMBL" id="AP014936">
    <property type="protein sequence ID" value="BAU47931.1"/>
    <property type="molecule type" value="Genomic_DNA"/>
</dbReference>
<reference evidence="2 3" key="1">
    <citation type="submission" date="2015-08" db="EMBL/GenBank/DDBJ databases">
        <title>Complete genome sequence of Sulfurifustis variabilis.</title>
        <authorList>
            <person name="Miura A."/>
            <person name="Kojima H."/>
            <person name="Fukui M."/>
        </authorList>
    </citation>
    <scope>NUCLEOTIDE SEQUENCE [LARGE SCALE GENOMIC DNA]</scope>
    <source>
        <strain evidence="3">skN76</strain>
    </source>
</reference>
<keyword evidence="1" id="KW-1133">Transmembrane helix</keyword>
<proteinExistence type="predicted"/>
<dbReference type="InterPro" id="IPR054636">
    <property type="entry name" value="CydP"/>
</dbReference>
<accession>A0A1B4VBF6</accession>
<dbReference type="KEGG" id="sva:SVA_1366"/>
<keyword evidence="1" id="KW-0472">Membrane</keyword>
<gene>
    <name evidence="2" type="ORF">SVA_1366</name>
</gene>
<dbReference type="RefSeq" id="WP_096460491.1">
    <property type="nucleotide sequence ID" value="NZ_AP014936.1"/>
</dbReference>
<evidence type="ECO:0000313" key="3">
    <source>
        <dbReference type="Proteomes" id="UP000218899"/>
    </source>
</evidence>
<dbReference type="Proteomes" id="UP000218899">
    <property type="component" value="Chromosome"/>
</dbReference>
<evidence type="ECO:0000313" key="2">
    <source>
        <dbReference type="EMBL" id="BAU47931.1"/>
    </source>
</evidence>
<sequence length="59" mass="6669">MPRRRLAREIAVVLVVKVLLLAGIFVLFFGRARWLELVSDYQEGRAAEPPSPPAVEEVH</sequence>
<evidence type="ECO:0000256" key="1">
    <source>
        <dbReference type="SAM" id="Phobius"/>
    </source>
</evidence>
<keyword evidence="3" id="KW-1185">Reference proteome</keyword>
<protein>
    <submittedName>
        <fullName evidence="2">Uncharacterized protein</fullName>
    </submittedName>
</protein>
<name>A0A1B4VBF6_9GAMM</name>
<dbReference type="NCBIfam" id="NF045611">
    <property type="entry name" value="small_CydP"/>
    <property type="match status" value="1"/>
</dbReference>
<dbReference type="AlphaFoldDB" id="A0A1B4VBF6"/>
<keyword evidence="1" id="KW-0812">Transmembrane</keyword>
<feature type="transmembrane region" description="Helical" evidence="1">
    <location>
        <begin position="12"/>
        <end position="30"/>
    </location>
</feature>